<evidence type="ECO:0000313" key="2">
    <source>
        <dbReference type="EMBL" id="RVW71945.1"/>
    </source>
</evidence>
<dbReference type="EMBL" id="QGNW01000426">
    <property type="protein sequence ID" value="RVW71945.1"/>
    <property type="molecule type" value="Genomic_DNA"/>
</dbReference>
<proteinExistence type="predicted"/>
<organism evidence="2 3">
    <name type="scientific">Vitis vinifera</name>
    <name type="common">Grape</name>
    <dbReference type="NCBI Taxonomy" id="29760"/>
    <lineage>
        <taxon>Eukaryota</taxon>
        <taxon>Viridiplantae</taxon>
        <taxon>Streptophyta</taxon>
        <taxon>Embryophyta</taxon>
        <taxon>Tracheophyta</taxon>
        <taxon>Spermatophyta</taxon>
        <taxon>Magnoliopsida</taxon>
        <taxon>eudicotyledons</taxon>
        <taxon>Gunneridae</taxon>
        <taxon>Pentapetalae</taxon>
        <taxon>rosids</taxon>
        <taxon>Vitales</taxon>
        <taxon>Vitaceae</taxon>
        <taxon>Viteae</taxon>
        <taxon>Vitis</taxon>
    </lineage>
</organism>
<protein>
    <submittedName>
        <fullName evidence="2">Uncharacterized protein</fullName>
    </submittedName>
</protein>
<accession>A0A438GIC7</accession>
<dbReference type="Proteomes" id="UP000288805">
    <property type="component" value="Unassembled WGS sequence"/>
</dbReference>
<evidence type="ECO:0000313" key="3">
    <source>
        <dbReference type="Proteomes" id="UP000288805"/>
    </source>
</evidence>
<feature type="region of interest" description="Disordered" evidence="1">
    <location>
        <begin position="29"/>
        <end position="59"/>
    </location>
</feature>
<gene>
    <name evidence="2" type="ORF">CK203_052543</name>
</gene>
<evidence type="ECO:0000256" key="1">
    <source>
        <dbReference type="SAM" id="MobiDB-lite"/>
    </source>
</evidence>
<reference evidence="2 3" key="1">
    <citation type="journal article" date="2018" name="PLoS Genet.">
        <title>Population sequencing reveals clonal diversity and ancestral inbreeding in the grapevine cultivar Chardonnay.</title>
        <authorList>
            <person name="Roach M.J."/>
            <person name="Johnson D.L."/>
            <person name="Bohlmann J."/>
            <person name="van Vuuren H.J."/>
            <person name="Jones S.J."/>
            <person name="Pretorius I.S."/>
            <person name="Schmidt S.A."/>
            <person name="Borneman A.R."/>
        </authorList>
    </citation>
    <scope>NUCLEOTIDE SEQUENCE [LARGE SCALE GENOMIC DNA]</scope>
    <source>
        <strain evidence="3">cv. Chardonnay</strain>
        <tissue evidence="2">Leaf</tissue>
    </source>
</reference>
<feature type="compositionally biased region" description="Basic and acidic residues" evidence="1">
    <location>
        <begin position="42"/>
        <end position="59"/>
    </location>
</feature>
<sequence>MLEWIKEWTEWIKEWTEWRAYKFEYTARKGRFPSQPNQNPKGVHEVESHEGESSQVKDVKALITLRSGKKLSSQHPSHMLRKKKR</sequence>
<dbReference type="AlphaFoldDB" id="A0A438GIC7"/>
<feature type="region of interest" description="Disordered" evidence="1">
    <location>
        <begin position="66"/>
        <end position="85"/>
    </location>
</feature>
<name>A0A438GIC7_VITVI</name>
<comment type="caution">
    <text evidence="2">The sequence shown here is derived from an EMBL/GenBank/DDBJ whole genome shotgun (WGS) entry which is preliminary data.</text>
</comment>